<evidence type="ECO:0000313" key="3">
    <source>
        <dbReference type="Proteomes" id="UP000323161"/>
    </source>
</evidence>
<reference evidence="2 3" key="1">
    <citation type="submission" date="2019-08" db="EMBL/GenBank/DDBJ databases">
        <title>Marinobacter ZYF650 sp. nov., a marine bacterium isolated from seawater of the Mariana trench.</title>
        <authorList>
            <person name="Ahmad W."/>
        </authorList>
    </citation>
    <scope>NUCLEOTIDE SEQUENCE [LARGE SCALE GENOMIC DNA]</scope>
    <source>
        <strain evidence="2 3">ZYF650</strain>
    </source>
</reference>
<organism evidence="2 3">
    <name type="scientific">Marinobacter salinexigens</name>
    <dbReference type="NCBI Taxonomy" id="2919747"/>
    <lineage>
        <taxon>Bacteria</taxon>
        <taxon>Pseudomonadati</taxon>
        <taxon>Pseudomonadota</taxon>
        <taxon>Gammaproteobacteria</taxon>
        <taxon>Pseudomonadales</taxon>
        <taxon>Marinobacteraceae</taxon>
        <taxon>Marinobacter</taxon>
    </lineage>
</organism>
<dbReference type="AlphaFoldDB" id="A0A5B0VPC9"/>
<feature type="transmembrane region" description="Helical" evidence="1">
    <location>
        <begin position="73"/>
        <end position="105"/>
    </location>
</feature>
<keyword evidence="1" id="KW-0812">Transmembrane</keyword>
<feature type="transmembrane region" description="Helical" evidence="1">
    <location>
        <begin position="26"/>
        <end position="52"/>
    </location>
</feature>
<proteinExistence type="predicted"/>
<name>A0A5B0VPC9_9GAMM</name>
<accession>A0A5B0VPC9</accession>
<evidence type="ECO:0008006" key="4">
    <source>
        <dbReference type="Google" id="ProtNLM"/>
    </source>
</evidence>
<keyword evidence="1" id="KW-0472">Membrane</keyword>
<comment type="caution">
    <text evidence="2">The sequence shown here is derived from an EMBL/GenBank/DDBJ whole genome shotgun (WGS) entry which is preliminary data.</text>
</comment>
<evidence type="ECO:0000256" key="1">
    <source>
        <dbReference type="SAM" id="Phobius"/>
    </source>
</evidence>
<gene>
    <name evidence="2" type="ORF">FWJ25_03680</name>
</gene>
<protein>
    <recommendedName>
        <fullName evidence="4">Transmembrane protein</fullName>
    </recommendedName>
</protein>
<keyword evidence="3" id="KW-1185">Reference proteome</keyword>
<dbReference type="Proteomes" id="UP000323161">
    <property type="component" value="Unassembled WGS sequence"/>
</dbReference>
<dbReference type="EMBL" id="VTUU01000001">
    <property type="protein sequence ID" value="KAA1176244.1"/>
    <property type="molecule type" value="Genomic_DNA"/>
</dbReference>
<evidence type="ECO:0000313" key="2">
    <source>
        <dbReference type="EMBL" id="KAA1176244.1"/>
    </source>
</evidence>
<sequence length="121" mass="13764">MADQDYIPANPDPMAQRSDYARNLAVAVYILQALSFFVGGITGLIGVIINYVKLDDVRNTWIERHFRWQIRTFWIGLLWTVIGIVTTPLIIGWFFLLGISIWIIYRIVKGALALNEGKAPV</sequence>
<keyword evidence="1" id="KW-1133">Transmembrane helix</keyword>